<dbReference type="PROSITE" id="PS50181">
    <property type="entry name" value="FBOX"/>
    <property type="match status" value="1"/>
</dbReference>
<dbReference type="OrthoDB" id="2117972at2759"/>
<dbReference type="Proteomes" id="UP000708208">
    <property type="component" value="Unassembled WGS sequence"/>
</dbReference>
<dbReference type="EMBL" id="CAJVCH010552719">
    <property type="protein sequence ID" value="CAG7829751.1"/>
    <property type="molecule type" value="Genomic_DNA"/>
</dbReference>
<feature type="domain" description="F-box" evidence="3">
    <location>
        <begin position="162"/>
        <end position="213"/>
    </location>
</feature>
<dbReference type="PANTHER" id="PTHR12874">
    <property type="entry name" value="F-BOX ONLY PROTEIN 48-RELATED"/>
    <property type="match status" value="1"/>
</dbReference>
<dbReference type="PANTHER" id="PTHR12874:SF29">
    <property type="entry name" value="F-BOX ONLY PROTEIN 9"/>
    <property type="match status" value="1"/>
</dbReference>
<feature type="region of interest" description="Disordered" evidence="2">
    <location>
        <begin position="24"/>
        <end position="58"/>
    </location>
</feature>
<evidence type="ECO:0000256" key="1">
    <source>
        <dbReference type="ARBA" id="ARBA00022786"/>
    </source>
</evidence>
<dbReference type="Pfam" id="PF19270">
    <property type="entry name" value="FBO_C"/>
    <property type="match status" value="1"/>
</dbReference>
<proteinExistence type="predicted"/>
<evidence type="ECO:0000256" key="2">
    <source>
        <dbReference type="SAM" id="MobiDB-lite"/>
    </source>
</evidence>
<accession>A0A8J2LCX5</accession>
<evidence type="ECO:0000259" key="3">
    <source>
        <dbReference type="PROSITE" id="PS50181"/>
    </source>
</evidence>
<keyword evidence="5" id="KW-1185">Reference proteome</keyword>
<keyword evidence="1" id="KW-0833">Ubl conjugation pathway</keyword>
<evidence type="ECO:0000313" key="5">
    <source>
        <dbReference type="Proteomes" id="UP000708208"/>
    </source>
</evidence>
<dbReference type="Pfam" id="PF12937">
    <property type="entry name" value="F-box-like"/>
    <property type="match status" value="1"/>
</dbReference>
<sequence length="415" mass="49099">MSKGKADPDLESFRKEWKLELGLEAGSSSGLDSFETDMPEEEESLEDEEDETGHEENDIESQAHDLFLQGVNCEKTGHFYDAIRFYKKALNLVPDIEHRVCQQQLAGSAEKQAQRKDKSKEVNTLEDEELLTDEEEDLKLRFLLEIEAKGWRWFEKARPDERAHFRDLPEEVIKYILRWIVSTDLDARSLDVLSCVSKGFYVVCRDNQLWQKICERIWGSCHAFQTESEFSTYREMFLTRSRVRFDGCYISKITYIRSGENSFQDQSYRPWHLVEYYRYIFFTPHGQFFFLTTSEHPQSTIPHLRDPVHQTKFNNLLIGHYSLEDHLIYGECWNPNKLRLKNKNGGNVTYNLVMQVLHLKKRFNNGLLWMQYYVNIENPDGSILKNEFDIEQVKFPNFVFSRVKSFTREAQRVLV</sequence>
<protein>
    <recommendedName>
        <fullName evidence="3">F-box domain-containing protein</fullName>
    </recommendedName>
</protein>
<reference evidence="4" key="1">
    <citation type="submission" date="2021-06" db="EMBL/GenBank/DDBJ databases">
        <authorList>
            <person name="Hodson N. C."/>
            <person name="Mongue J. A."/>
            <person name="Jaron S. K."/>
        </authorList>
    </citation>
    <scope>NUCLEOTIDE SEQUENCE</scope>
</reference>
<feature type="compositionally biased region" description="Acidic residues" evidence="2">
    <location>
        <begin position="34"/>
        <end position="58"/>
    </location>
</feature>
<dbReference type="GO" id="GO:0019005">
    <property type="term" value="C:SCF ubiquitin ligase complex"/>
    <property type="evidence" value="ECO:0007669"/>
    <property type="project" value="TreeGrafter"/>
</dbReference>
<comment type="caution">
    <text evidence="4">The sequence shown here is derived from an EMBL/GenBank/DDBJ whole genome shotgun (WGS) entry which is preliminary data.</text>
</comment>
<evidence type="ECO:0000313" key="4">
    <source>
        <dbReference type="EMBL" id="CAG7829751.1"/>
    </source>
</evidence>
<dbReference type="GO" id="GO:0031146">
    <property type="term" value="P:SCF-dependent proteasomal ubiquitin-dependent protein catabolic process"/>
    <property type="evidence" value="ECO:0007669"/>
    <property type="project" value="TreeGrafter"/>
</dbReference>
<dbReference type="AlphaFoldDB" id="A0A8J2LCX5"/>
<dbReference type="CDD" id="cd22089">
    <property type="entry name" value="F-box_FBXO9"/>
    <property type="match status" value="1"/>
</dbReference>
<dbReference type="GO" id="GO:0005737">
    <property type="term" value="C:cytoplasm"/>
    <property type="evidence" value="ECO:0007669"/>
    <property type="project" value="TreeGrafter"/>
</dbReference>
<name>A0A8J2LCX5_9HEXA</name>
<organism evidence="4 5">
    <name type="scientific">Allacma fusca</name>
    <dbReference type="NCBI Taxonomy" id="39272"/>
    <lineage>
        <taxon>Eukaryota</taxon>
        <taxon>Metazoa</taxon>
        <taxon>Ecdysozoa</taxon>
        <taxon>Arthropoda</taxon>
        <taxon>Hexapoda</taxon>
        <taxon>Collembola</taxon>
        <taxon>Symphypleona</taxon>
        <taxon>Sminthuridae</taxon>
        <taxon>Allacma</taxon>
    </lineage>
</organism>
<dbReference type="InterPro" id="IPR045464">
    <property type="entry name" value="Hrt3/FBXO9_C"/>
</dbReference>
<gene>
    <name evidence="4" type="ORF">AFUS01_LOCUS39595</name>
</gene>
<dbReference type="InterPro" id="IPR001810">
    <property type="entry name" value="F-box_dom"/>
</dbReference>